<dbReference type="OMA" id="YIIYMER"/>
<dbReference type="EMBL" id="CP069028">
    <property type="protein sequence ID" value="QRC96064.1"/>
    <property type="molecule type" value="Genomic_DNA"/>
</dbReference>
<dbReference type="OrthoDB" id="3801165at2759"/>
<dbReference type="AlphaFoldDB" id="A0A7U2F3V9"/>
<accession>A0A7U2F3V9</accession>
<protein>
    <submittedName>
        <fullName evidence="1">Uncharacterized protein</fullName>
    </submittedName>
</protein>
<evidence type="ECO:0000313" key="2">
    <source>
        <dbReference type="Proteomes" id="UP000663193"/>
    </source>
</evidence>
<dbReference type="RefSeq" id="XP_001796100.1">
    <property type="nucleotide sequence ID" value="XM_001796048.1"/>
</dbReference>
<name>A0A7U2F3V9_PHANO</name>
<organism evidence="1 2">
    <name type="scientific">Phaeosphaeria nodorum (strain SN15 / ATCC MYA-4574 / FGSC 10173)</name>
    <name type="common">Glume blotch fungus</name>
    <name type="synonym">Parastagonospora nodorum</name>
    <dbReference type="NCBI Taxonomy" id="321614"/>
    <lineage>
        <taxon>Eukaryota</taxon>
        <taxon>Fungi</taxon>
        <taxon>Dikarya</taxon>
        <taxon>Ascomycota</taxon>
        <taxon>Pezizomycotina</taxon>
        <taxon>Dothideomycetes</taxon>
        <taxon>Pleosporomycetidae</taxon>
        <taxon>Pleosporales</taxon>
        <taxon>Pleosporineae</taxon>
        <taxon>Phaeosphaeriaceae</taxon>
        <taxon>Parastagonospora</taxon>
    </lineage>
</organism>
<dbReference type="Proteomes" id="UP000663193">
    <property type="component" value="Chromosome 6"/>
</dbReference>
<sequence length="347" mass="39185">MASAQQDPRLIALHEKAVRLLVHKLKCIPARVFPSGRKPTIIDIYENNVAAFHIPNFPPCYQLDFVLGNYHLFVAADFKVRKKEGDMNVSLAIWFWQMDQYHSFSRRHLQVRLNILMACIIGLSTEPHRYVTEDALEFSTALLDAWLWTVTRQDDYEKQEIFLTQWVNGPYDLMRFGKKARLEMCRAVKNLEKYVPDPQYAPPDNVPIWEGVKYVSPKFVKTFGPAWAIQHIVAVEKSGKKIDELGKTGEVEDALATGSFFAGFGSMGLGPEPSGLSLEVFGRPLVQALLHEEEDLDMAVPAEGGLGEAWMNPADAIEMVEGTSARYEGMKDLFSKVKWGEMTDNAA</sequence>
<reference evidence="2" key="1">
    <citation type="journal article" date="2021" name="BMC Genomics">
        <title>Chromosome-level genome assembly and manually-curated proteome of model necrotroph Parastagonospora nodorum Sn15 reveals a genome-wide trove of candidate effector homologs, and redundancy of virulence-related functions within an accessory chromosome.</title>
        <authorList>
            <person name="Bertazzoni S."/>
            <person name="Jones D.A.B."/>
            <person name="Phan H.T."/>
            <person name="Tan K.-C."/>
            <person name="Hane J.K."/>
        </authorList>
    </citation>
    <scope>NUCLEOTIDE SEQUENCE [LARGE SCALE GENOMIC DNA]</scope>
    <source>
        <strain evidence="2">SN15 / ATCC MYA-4574 / FGSC 10173)</strain>
    </source>
</reference>
<evidence type="ECO:0000313" key="1">
    <source>
        <dbReference type="EMBL" id="QRC96064.1"/>
    </source>
</evidence>
<dbReference type="KEGG" id="pno:SNOG_05704"/>
<keyword evidence="2" id="KW-1185">Reference proteome</keyword>
<proteinExistence type="predicted"/>
<gene>
    <name evidence="1" type="ORF">JI435_057040</name>
</gene>
<dbReference type="VEuPathDB" id="FungiDB:JI435_057040"/>